<evidence type="ECO:0000256" key="5">
    <source>
        <dbReference type="ARBA" id="ARBA00022989"/>
    </source>
</evidence>
<keyword evidence="5 10" id="KW-1133">Transmembrane helix</keyword>
<gene>
    <name evidence="11" type="ORF">GO594_17940</name>
</gene>
<keyword evidence="6 10" id="KW-0472">Membrane</keyword>
<evidence type="ECO:0000256" key="7">
    <source>
        <dbReference type="ARBA" id="ARBA00038151"/>
    </source>
</evidence>
<proteinExistence type="inferred from homology"/>
<dbReference type="GO" id="GO:0022857">
    <property type="term" value="F:transmembrane transporter activity"/>
    <property type="evidence" value="ECO:0007669"/>
    <property type="project" value="InterPro"/>
</dbReference>
<dbReference type="GO" id="GO:1990961">
    <property type="term" value="P:xenobiotic detoxification by transmembrane export across the plasma membrane"/>
    <property type="evidence" value="ECO:0007669"/>
    <property type="project" value="UniProtKB-ARBA"/>
</dbReference>
<accession>A0A7X3H9L8</accession>
<reference evidence="11 12" key="1">
    <citation type="submission" date="2019-12" db="EMBL/GenBank/DDBJ databases">
        <title>Draft genome sequence of Pseudomonas otitidis recovered from a chicken carcass.</title>
        <authorList>
            <person name="Vieira T.R."/>
            <person name="Oliviera E.F.C."/>
            <person name="Silva N.M.V."/>
            <person name="Sambrano G.E."/>
            <person name="Cibulski S.P."/>
            <person name="Cardoso M.R.I."/>
        </authorList>
    </citation>
    <scope>NUCLEOTIDE SEQUENCE [LARGE SCALE GENOMIC DNA]</scope>
    <source>
        <strain evidence="11 12">25_K</strain>
    </source>
</reference>
<evidence type="ECO:0000256" key="8">
    <source>
        <dbReference type="ARBA" id="ARBA00039168"/>
    </source>
</evidence>
<evidence type="ECO:0000256" key="3">
    <source>
        <dbReference type="ARBA" id="ARBA00022475"/>
    </source>
</evidence>
<evidence type="ECO:0000256" key="9">
    <source>
        <dbReference type="RuleBase" id="RU003942"/>
    </source>
</evidence>
<dbReference type="AlphaFoldDB" id="A0A7X3H9L8"/>
<comment type="subcellular location">
    <subcellularLocation>
        <location evidence="1 9">Cell membrane</location>
        <topology evidence="1 9">Multi-pass membrane protein</topology>
    </subcellularLocation>
</comment>
<evidence type="ECO:0000256" key="2">
    <source>
        <dbReference type="ARBA" id="ARBA00022448"/>
    </source>
</evidence>
<dbReference type="SUPFAM" id="SSF103481">
    <property type="entry name" value="Multidrug resistance efflux transporter EmrE"/>
    <property type="match status" value="1"/>
</dbReference>
<name>A0A7X3H9L8_9GAMM</name>
<comment type="similarity">
    <text evidence="7">Belongs to the drug/metabolite transporter (DMT) superfamily. Small multidrug resistance (SMR) (TC 2.A.7.1) family. Gdx/SugE subfamily.</text>
</comment>
<keyword evidence="3" id="KW-1003">Cell membrane</keyword>
<dbReference type="InterPro" id="IPR037185">
    <property type="entry name" value="EmrE-like"/>
</dbReference>
<feature type="transmembrane region" description="Helical" evidence="10">
    <location>
        <begin position="6"/>
        <end position="23"/>
    </location>
</feature>
<dbReference type="RefSeq" id="WP_142011222.1">
    <property type="nucleotide sequence ID" value="NZ_CP082244.1"/>
</dbReference>
<dbReference type="PANTHER" id="PTHR30561">
    <property type="entry name" value="SMR FAMILY PROTON-DEPENDENT DRUG EFFLUX TRANSPORTER SUGE"/>
    <property type="match status" value="1"/>
</dbReference>
<protein>
    <recommendedName>
        <fullName evidence="8">Guanidinium exporter</fullName>
    </recommendedName>
</protein>
<dbReference type="Proteomes" id="UP000461288">
    <property type="component" value="Unassembled WGS sequence"/>
</dbReference>
<evidence type="ECO:0000313" key="11">
    <source>
        <dbReference type="EMBL" id="MWK57864.1"/>
    </source>
</evidence>
<evidence type="ECO:0000256" key="4">
    <source>
        <dbReference type="ARBA" id="ARBA00022692"/>
    </source>
</evidence>
<dbReference type="EMBL" id="WTFN01000044">
    <property type="protein sequence ID" value="MWK57864.1"/>
    <property type="molecule type" value="Genomic_DNA"/>
</dbReference>
<dbReference type="InterPro" id="IPR045324">
    <property type="entry name" value="Small_multidrug_res"/>
</dbReference>
<keyword evidence="4 9" id="KW-0812">Transmembrane</keyword>
<organism evidence="11 12">
    <name type="scientific">Metapseudomonas otitidis</name>
    <dbReference type="NCBI Taxonomy" id="319939"/>
    <lineage>
        <taxon>Bacteria</taxon>
        <taxon>Pseudomonadati</taxon>
        <taxon>Pseudomonadota</taxon>
        <taxon>Gammaproteobacteria</taxon>
        <taxon>Pseudomonadales</taxon>
        <taxon>Pseudomonadaceae</taxon>
        <taxon>Metapseudomonas</taxon>
    </lineage>
</organism>
<dbReference type="PANTHER" id="PTHR30561:SF0">
    <property type="entry name" value="GUANIDINIUM EXPORTER"/>
    <property type="match status" value="1"/>
</dbReference>
<evidence type="ECO:0000256" key="1">
    <source>
        <dbReference type="ARBA" id="ARBA00004651"/>
    </source>
</evidence>
<evidence type="ECO:0000313" key="12">
    <source>
        <dbReference type="Proteomes" id="UP000461288"/>
    </source>
</evidence>
<feature type="transmembrane region" description="Helical" evidence="10">
    <location>
        <begin position="59"/>
        <end position="79"/>
    </location>
</feature>
<feature type="transmembrane region" description="Helical" evidence="10">
    <location>
        <begin position="30"/>
        <end position="53"/>
    </location>
</feature>
<dbReference type="InterPro" id="IPR000390">
    <property type="entry name" value="Small_drug/metabolite_transptr"/>
</dbReference>
<dbReference type="Gene3D" id="1.10.3730.20">
    <property type="match status" value="1"/>
</dbReference>
<dbReference type="FunFam" id="1.10.3730.20:FF:000001">
    <property type="entry name" value="Quaternary ammonium compound resistance transporter SugE"/>
    <property type="match status" value="1"/>
</dbReference>
<evidence type="ECO:0000256" key="10">
    <source>
        <dbReference type="SAM" id="Phobius"/>
    </source>
</evidence>
<dbReference type="Pfam" id="PF00893">
    <property type="entry name" value="Multi_Drug_Res"/>
    <property type="match status" value="1"/>
</dbReference>
<evidence type="ECO:0000256" key="6">
    <source>
        <dbReference type="ARBA" id="ARBA00023136"/>
    </source>
</evidence>
<keyword evidence="2" id="KW-0813">Transport</keyword>
<dbReference type="GO" id="GO:0005886">
    <property type="term" value="C:plasma membrane"/>
    <property type="evidence" value="ECO:0007669"/>
    <property type="project" value="UniProtKB-SubCell"/>
</dbReference>
<sequence>MAWTYLLVAAVFEVLFAMGMKYAEGFTRPLPSALVIVAAVAGIYFLTLSMRVLPVSVAYPVWTAIGSLGTVILGVVLLGESFTPMKGLSVVLIVAGVAGLKGGAG</sequence>
<comment type="caution">
    <text evidence="11">The sequence shown here is derived from an EMBL/GenBank/DDBJ whole genome shotgun (WGS) entry which is preliminary data.</text>
</comment>